<gene>
    <name evidence="5" type="ORF">PFFCH_00475</name>
</gene>
<dbReference type="InterPro" id="IPR000439">
    <property type="entry name" value="Ribosomal_eL15"/>
</dbReference>
<dbReference type="AlphaFoldDB" id="A0A024VUF8"/>
<evidence type="ECO:0000256" key="3">
    <source>
        <dbReference type="ARBA" id="ARBA00023274"/>
    </source>
</evidence>
<dbReference type="PANTHER" id="PTHR11847">
    <property type="entry name" value="RIBOSOMAL PROTEIN L15"/>
    <property type="match status" value="1"/>
</dbReference>
<dbReference type="InterPro" id="IPR012678">
    <property type="entry name" value="Ribosomal_uL23/eL15/eS24_sf"/>
</dbReference>
<dbReference type="Gene3D" id="3.40.1120.10">
    <property type="entry name" value="Ribosomal protein l15e"/>
    <property type="match status" value="1"/>
</dbReference>
<evidence type="ECO:0000256" key="4">
    <source>
        <dbReference type="RuleBase" id="RU000663"/>
    </source>
</evidence>
<dbReference type="FunFam" id="3.40.1120.10:FF:000001">
    <property type="entry name" value="Ribosomal protein L15"/>
    <property type="match status" value="1"/>
</dbReference>
<evidence type="ECO:0000256" key="1">
    <source>
        <dbReference type="ARBA" id="ARBA00006857"/>
    </source>
</evidence>
<dbReference type="OrthoDB" id="10255148at2759"/>
<dbReference type="EMBL" id="KI927811">
    <property type="protein sequence ID" value="ETW32112.1"/>
    <property type="molecule type" value="Genomic_DNA"/>
</dbReference>
<dbReference type="InterPro" id="IPR024794">
    <property type="entry name" value="Rbsml_eL15_core_dom_sf"/>
</dbReference>
<sequence length="177" mass="20601">MYMQLPVVHRVSKPSRPDKARRLGYKAIQGFVIYRVRVRRGDRKKRVKKGIVHGKPKHQGVHKQKSTRNLKSVAEGKVGKSICGNLRVLNSYWVGQDAVYKYYEVILVDPNHNAVRNNPKINWICNPVHKHRELRGLTSAGKKYRGLRVKGHLSAKSRPSIRANWKRRQLIKLRKCR</sequence>
<dbReference type="PROSITE" id="PS01194">
    <property type="entry name" value="RIBOSOMAL_L15E"/>
    <property type="match status" value="1"/>
</dbReference>
<evidence type="ECO:0000313" key="5">
    <source>
        <dbReference type="EMBL" id="ETW32112.1"/>
    </source>
</evidence>
<reference evidence="5 6" key="2">
    <citation type="submission" date="2013-02" db="EMBL/GenBank/DDBJ databases">
        <title>The Genome Sequence of Plasmodium falciparum FCH/4.</title>
        <authorList>
            <consortium name="The Broad Institute Genome Sequencing Platform"/>
            <consortium name="The Broad Institute Genome Sequencing Center for Infectious Disease"/>
            <person name="Neafsey D."/>
            <person name="Cheeseman I."/>
            <person name="Volkman S."/>
            <person name="Adams J."/>
            <person name="Walker B."/>
            <person name="Young S.K."/>
            <person name="Zeng Q."/>
            <person name="Gargeya S."/>
            <person name="Fitzgerald M."/>
            <person name="Haas B."/>
            <person name="Abouelleil A."/>
            <person name="Alvarado L."/>
            <person name="Arachchi H.M."/>
            <person name="Berlin A.M."/>
            <person name="Chapman S.B."/>
            <person name="Dewar J."/>
            <person name="Goldberg J."/>
            <person name="Griggs A."/>
            <person name="Gujja S."/>
            <person name="Hansen M."/>
            <person name="Howarth C."/>
            <person name="Imamovic A."/>
            <person name="Larimer J."/>
            <person name="McCowan C."/>
            <person name="Murphy C."/>
            <person name="Neiman D."/>
            <person name="Pearson M."/>
            <person name="Priest M."/>
            <person name="Roberts A."/>
            <person name="Saif S."/>
            <person name="Shea T."/>
            <person name="Sisk P."/>
            <person name="Sykes S."/>
            <person name="Wortman J."/>
            <person name="Nusbaum C."/>
            <person name="Birren B."/>
        </authorList>
    </citation>
    <scope>NUCLEOTIDE SEQUENCE [LARGE SCALE GENOMIC DNA]</scope>
    <source>
        <strain evidence="5 6">FCH/4</strain>
    </source>
</reference>
<protein>
    <recommendedName>
        <fullName evidence="4">Ribosomal protein L15</fullName>
    </recommendedName>
</protein>
<evidence type="ECO:0000313" key="6">
    <source>
        <dbReference type="Proteomes" id="UP000030656"/>
    </source>
</evidence>
<reference evidence="5 6" key="1">
    <citation type="submission" date="2013-02" db="EMBL/GenBank/DDBJ databases">
        <title>The Genome Annotation of Plasmodium falciparum FCH/4.</title>
        <authorList>
            <consortium name="The Broad Institute Genome Sequencing Platform"/>
            <consortium name="The Broad Institute Genome Sequencing Center for Infectious Disease"/>
            <person name="Neafsey D."/>
            <person name="Hoffman S."/>
            <person name="Volkman S."/>
            <person name="Rosenthal P."/>
            <person name="Walker B."/>
            <person name="Young S.K."/>
            <person name="Zeng Q."/>
            <person name="Gargeya S."/>
            <person name="Fitzgerald M."/>
            <person name="Haas B."/>
            <person name="Abouelleil A."/>
            <person name="Allen A.W."/>
            <person name="Alvarado L."/>
            <person name="Arachchi H.M."/>
            <person name="Berlin A.M."/>
            <person name="Chapman S.B."/>
            <person name="Gainer-Dewar J."/>
            <person name="Goldberg J."/>
            <person name="Griggs A."/>
            <person name="Gujja S."/>
            <person name="Hansen M."/>
            <person name="Howarth C."/>
            <person name="Imamovic A."/>
            <person name="Ireland A."/>
            <person name="Larimer J."/>
            <person name="McCowan C."/>
            <person name="Murphy C."/>
            <person name="Pearson M."/>
            <person name="Poon T.W."/>
            <person name="Priest M."/>
            <person name="Roberts A."/>
            <person name="Saif S."/>
            <person name="Shea T."/>
            <person name="Sisk P."/>
            <person name="Sykes S."/>
            <person name="Wortman J."/>
            <person name="Nusbaum C."/>
            <person name="Birren B."/>
        </authorList>
    </citation>
    <scope>NUCLEOTIDE SEQUENCE [LARGE SCALE GENOMIC DNA]</scope>
    <source>
        <strain evidence="5 6">FCH/4</strain>
    </source>
</reference>
<dbReference type="InterPro" id="IPR020925">
    <property type="entry name" value="Ribosomal_eL15_CS"/>
</dbReference>
<dbReference type="NCBIfam" id="NF003269">
    <property type="entry name" value="PRK04243.1"/>
    <property type="match status" value="1"/>
</dbReference>
<dbReference type="GO" id="GO:0002181">
    <property type="term" value="P:cytoplasmic translation"/>
    <property type="evidence" value="ECO:0007669"/>
    <property type="project" value="TreeGrafter"/>
</dbReference>
<dbReference type="SMART" id="SM01384">
    <property type="entry name" value="Ribosomal_L15e"/>
    <property type="match status" value="1"/>
</dbReference>
<dbReference type="GO" id="GO:0003735">
    <property type="term" value="F:structural constituent of ribosome"/>
    <property type="evidence" value="ECO:0007669"/>
    <property type="project" value="InterPro"/>
</dbReference>
<dbReference type="GO" id="GO:0022625">
    <property type="term" value="C:cytosolic large ribosomal subunit"/>
    <property type="evidence" value="ECO:0007669"/>
    <property type="project" value="TreeGrafter"/>
</dbReference>
<keyword evidence="3 4" id="KW-0687">Ribonucleoprotein</keyword>
<proteinExistence type="inferred from homology"/>
<dbReference type="Pfam" id="PF00827">
    <property type="entry name" value="Ribosomal_L15e"/>
    <property type="match status" value="1"/>
</dbReference>
<keyword evidence="2 4" id="KW-0689">Ribosomal protein</keyword>
<accession>A0A024VUF8</accession>
<dbReference type="PANTHER" id="PTHR11847:SF4">
    <property type="entry name" value="LARGE RIBOSOMAL SUBUNIT PROTEIN EL15"/>
    <property type="match status" value="1"/>
</dbReference>
<dbReference type="SUPFAM" id="SSF54189">
    <property type="entry name" value="Ribosomal proteins S24e, L23 and L15e"/>
    <property type="match status" value="1"/>
</dbReference>
<dbReference type="GO" id="GO:0003723">
    <property type="term" value="F:RNA binding"/>
    <property type="evidence" value="ECO:0007669"/>
    <property type="project" value="TreeGrafter"/>
</dbReference>
<dbReference type="Proteomes" id="UP000030656">
    <property type="component" value="Unassembled WGS sequence"/>
</dbReference>
<comment type="similarity">
    <text evidence="1 4">Belongs to the eukaryotic ribosomal protein eL15 family.</text>
</comment>
<evidence type="ECO:0000256" key="2">
    <source>
        <dbReference type="ARBA" id="ARBA00022980"/>
    </source>
</evidence>
<organism evidence="5 6">
    <name type="scientific">Plasmodium falciparum FCH/4</name>
    <dbReference type="NCBI Taxonomy" id="1036724"/>
    <lineage>
        <taxon>Eukaryota</taxon>
        <taxon>Sar</taxon>
        <taxon>Alveolata</taxon>
        <taxon>Apicomplexa</taxon>
        <taxon>Aconoidasida</taxon>
        <taxon>Haemosporida</taxon>
        <taxon>Plasmodiidae</taxon>
        <taxon>Plasmodium</taxon>
        <taxon>Plasmodium (Laverania)</taxon>
    </lineage>
</organism>
<name>A0A024VUF8_PLAFA</name>